<dbReference type="VEuPathDB" id="FungiDB:HMPREF1541_01739"/>
<evidence type="ECO:0000259" key="1">
    <source>
        <dbReference type="Pfam" id="PF18922"/>
    </source>
</evidence>
<dbReference type="InterPro" id="IPR043729">
    <property type="entry name" value="DUF5672"/>
</dbReference>
<keyword evidence="3" id="KW-1185">Reference proteome</keyword>
<feature type="domain" description="DUF5672" evidence="1">
    <location>
        <begin position="118"/>
        <end position="260"/>
    </location>
</feature>
<organism evidence="2 3">
    <name type="scientific">Cyphellophora europaea (strain CBS 101466)</name>
    <name type="common">Phialophora europaea</name>
    <dbReference type="NCBI Taxonomy" id="1220924"/>
    <lineage>
        <taxon>Eukaryota</taxon>
        <taxon>Fungi</taxon>
        <taxon>Dikarya</taxon>
        <taxon>Ascomycota</taxon>
        <taxon>Pezizomycotina</taxon>
        <taxon>Eurotiomycetes</taxon>
        <taxon>Chaetothyriomycetidae</taxon>
        <taxon>Chaetothyriales</taxon>
        <taxon>Cyphellophoraceae</taxon>
        <taxon>Cyphellophora</taxon>
    </lineage>
</organism>
<evidence type="ECO:0000313" key="3">
    <source>
        <dbReference type="Proteomes" id="UP000030752"/>
    </source>
</evidence>
<evidence type="ECO:0000313" key="2">
    <source>
        <dbReference type="EMBL" id="ETN42582.1"/>
    </source>
</evidence>
<dbReference type="HOGENOM" id="CLU_048589_2_0_1"/>
<dbReference type="GeneID" id="19969078"/>
<dbReference type="Proteomes" id="UP000030752">
    <property type="component" value="Unassembled WGS sequence"/>
</dbReference>
<accession>W2S1M6</accession>
<sequence>MLPMVRNQIAKAVGAFVLYALVFHFFKNIATSTQVKSYLPALPELPRISLNYHKPLFNESKVALLIENRPVPNIAPMMLAFMSTLPPDWKFRFMGSEASVAYVNNSAAIRHHAASGKLDLTYIPKNMSTNGQEDISRFLTNLWLYETVLYPAEWLLIYQTDSMMCGNHKGTLDEWLDYDWVGAPWGLNSRYGGNGGLSLRRVSSMIEVLRHQQRQNFSEPEDVWLTERLGHLPNSRTANGTESVKFSGESIWYEQPLGYHTGGSGAWLAGGIWGTPEKRQSIYDYCPEMKMTLGMDLKVFMPQQCNNNW</sequence>
<proteinExistence type="predicted"/>
<name>W2S1M6_CYPE1</name>
<reference evidence="2 3" key="1">
    <citation type="submission" date="2013-03" db="EMBL/GenBank/DDBJ databases">
        <title>The Genome Sequence of Phialophora europaea CBS 101466.</title>
        <authorList>
            <consortium name="The Broad Institute Genomics Platform"/>
            <person name="Cuomo C."/>
            <person name="de Hoog S."/>
            <person name="Gorbushina A."/>
            <person name="Walker B."/>
            <person name="Young S.K."/>
            <person name="Zeng Q."/>
            <person name="Gargeya S."/>
            <person name="Fitzgerald M."/>
            <person name="Haas B."/>
            <person name="Abouelleil A."/>
            <person name="Allen A.W."/>
            <person name="Alvarado L."/>
            <person name="Arachchi H.M."/>
            <person name="Berlin A.M."/>
            <person name="Chapman S.B."/>
            <person name="Gainer-Dewar J."/>
            <person name="Goldberg J."/>
            <person name="Griggs A."/>
            <person name="Gujja S."/>
            <person name="Hansen M."/>
            <person name="Howarth C."/>
            <person name="Imamovic A."/>
            <person name="Ireland A."/>
            <person name="Larimer J."/>
            <person name="McCowan C."/>
            <person name="Murphy C."/>
            <person name="Pearson M."/>
            <person name="Poon T.W."/>
            <person name="Priest M."/>
            <person name="Roberts A."/>
            <person name="Saif S."/>
            <person name="Shea T."/>
            <person name="Sisk P."/>
            <person name="Sykes S."/>
            <person name="Wortman J."/>
            <person name="Nusbaum C."/>
            <person name="Birren B."/>
        </authorList>
    </citation>
    <scope>NUCLEOTIDE SEQUENCE [LARGE SCALE GENOMIC DNA]</scope>
    <source>
        <strain evidence="2 3">CBS 101466</strain>
    </source>
</reference>
<dbReference type="STRING" id="1220924.W2S1M6"/>
<gene>
    <name evidence="2" type="ORF">HMPREF1541_01739</name>
</gene>
<dbReference type="EMBL" id="KB822718">
    <property type="protein sequence ID" value="ETN42582.1"/>
    <property type="molecule type" value="Genomic_DNA"/>
</dbReference>
<dbReference type="Pfam" id="PF18922">
    <property type="entry name" value="DUF5672"/>
    <property type="match status" value="1"/>
</dbReference>
<protein>
    <recommendedName>
        <fullName evidence="1">DUF5672 domain-containing protein</fullName>
    </recommendedName>
</protein>
<dbReference type="AlphaFoldDB" id="W2S1M6"/>
<dbReference type="OrthoDB" id="10025998at2759"/>
<dbReference type="InParanoid" id="W2S1M6"/>
<dbReference type="RefSeq" id="XP_008714318.1">
    <property type="nucleotide sequence ID" value="XM_008716096.1"/>
</dbReference>
<dbReference type="eggNOG" id="ENOG502QW4V">
    <property type="taxonomic scope" value="Eukaryota"/>
</dbReference>